<evidence type="ECO:0000313" key="3">
    <source>
        <dbReference type="Proteomes" id="UP000287188"/>
    </source>
</evidence>
<comment type="caution">
    <text evidence="2">The sequence shown here is derived from an EMBL/GenBank/DDBJ whole genome shotgun (WGS) entry which is preliminary data.</text>
</comment>
<feature type="compositionally biased region" description="Low complexity" evidence="1">
    <location>
        <begin position="33"/>
        <end position="45"/>
    </location>
</feature>
<gene>
    <name evidence="2" type="ORF">KDK_67610</name>
</gene>
<feature type="region of interest" description="Disordered" evidence="1">
    <location>
        <begin position="33"/>
        <end position="74"/>
    </location>
</feature>
<proteinExistence type="predicted"/>
<evidence type="ECO:0000313" key="2">
    <source>
        <dbReference type="EMBL" id="GCE22961.1"/>
    </source>
</evidence>
<keyword evidence="3" id="KW-1185">Reference proteome</keyword>
<sequence>MAIMLCSHCGHKFVRSPERERCPFCDQPVDVNGATDAAGPPATAAEPVSPSPTQPEAAQSEPQLDMPEETPVLSAEEQAAEAYVQELCRIFDALLVVKSWEEARTLIEENQSSLLIPTCPPVLAAISASLHENGHPEVAEHVDMYQELVLDSLAHGFEQAWQHFSQSQEVAGQALRDLLLAHTNGTVRRVLQEQQAVLLSPVAVGALYRLIEHFGSGTTHANAYNAYLLQLLLDARGGIWPPEDQKLPVIDEAQLSPMVVLLSFQACLAYIPMIPC</sequence>
<dbReference type="RefSeq" id="WP_126556472.1">
    <property type="nucleotide sequence ID" value="NZ_BIFS01000002.1"/>
</dbReference>
<organism evidence="2 3">
    <name type="scientific">Dictyobacter kobayashii</name>
    <dbReference type="NCBI Taxonomy" id="2014872"/>
    <lineage>
        <taxon>Bacteria</taxon>
        <taxon>Bacillati</taxon>
        <taxon>Chloroflexota</taxon>
        <taxon>Ktedonobacteria</taxon>
        <taxon>Ktedonobacterales</taxon>
        <taxon>Dictyobacteraceae</taxon>
        <taxon>Dictyobacter</taxon>
    </lineage>
</organism>
<name>A0A402AV09_9CHLR</name>
<accession>A0A402AV09</accession>
<dbReference type="EMBL" id="BIFS01000002">
    <property type="protein sequence ID" value="GCE22961.1"/>
    <property type="molecule type" value="Genomic_DNA"/>
</dbReference>
<reference evidence="3" key="1">
    <citation type="submission" date="2018-12" db="EMBL/GenBank/DDBJ databases">
        <title>Tengunoibacter tsumagoiensis gen. nov., sp. nov., Dictyobacter kobayashii sp. nov., D. alpinus sp. nov., and D. joshuensis sp. nov. and description of Dictyobacteraceae fam. nov. within the order Ktedonobacterales isolated from Tengu-no-mugimeshi.</title>
        <authorList>
            <person name="Wang C.M."/>
            <person name="Zheng Y."/>
            <person name="Sakai Y."/>
            <person name="Toyoda A."/>
            <person name="Minakuchi Y."/>
            <person name="Abe K."/>
            <person name="Yokota A."/>
            <person name="Yabe S."/>
        </authorList>
    </citation>
    <scope>NUCLEOTIDE SEQUENCE [LARGE SCALE GENOMIC DNA]</scope>
    <source>
        <strain evidence="3">Uno11</strain>
    </source>
</reference>
<dbReference type="Proteomes" id="UP000287188">
    <property type="component" value="Unassembled WGS sequence"/>
</dbReference>
<protein>
    <submittedName>
        <fullName evidence="2">Uncharacterized protein</fullName>
    </submittedName>
</protein>
<dbReference type="AlphaFoldDB" id="A0A402AV09"/>
<evidence type="ECO:0000256" key="1">
    <source>
        <dbReference type="SAM" id="MobiDB-lite"/>
    </source>
</evidence>